<keyword evidence="1" id="KW-0597">Phosphoprotein</keyword>
<dbReference type="InterPro" id="IPR011006">
    <property type="entry name" value="CheY-like_superfamily"/>
</dbReference>
<keyword evidence="5" id="KW-1185">Reference proteome</keyword>
<dbReference type="InterPro" id="IPR001789">
    <property type="entry name" value="Sig_transdc_resp-reg_receiver"/>
</dbReference>
<evidence type="ECO:0000256" key="2">
    <source>
        <dbReference type="SAM" id="MobiDB-lite"/>
    </source>
</evidence>
<proteinExistence type="predicted"/>
<dbReference type="Pfam" id="PF00072">
    <property type="entry name" value="Response_reg"/>
    <property type="match status" value="1"/>
</dbReference>
<evidence type="ECO:0000313" key="5">
    <source>
        <dbReference type="Proteomes" id="UP001596548"/>
    </source>
</evidence>
<dbReference type="Proteomes" id="UP001596548">
    <property type="component" value="Unassembled WGS sequence"/>
</dbReference>
<organism evidence="4 5">
    <name type="scientific">Paractinoplanes rhizophilus</name>
    <dbReference type="NCBI Taxonomy" id="1416877"/>
    <lineage>
        <taxon>Bacteria</taxon>
        <taxon>Bacillati</taxon>
        <taxon>Actinomycetota</taxon>
        <taxon>Actinomycetes</taxon>
        <taxon>Micromonosporales</taxon>
        <taxon>Micromonosporaceae</taxon>
        <taxon>Paractinoplanes</taxon>
    </lineage>
</organism>
<dbReference type="RefSeq" id="WP_378963932.1">
    <property type="nucleotide sequence ID" value="NZ_JBHTBJ010000001.1"/>
</dbReference>
<feature type="domain" description="Response regulatory" evidence="3">
    <location>
        <begin position="3"/>
        <end position="120"/>
    </location>
</feature>
<gene>
    <name evidence="4" type="ORF">ACFQS1_01040</name>
</gene>
<feature type="modified residue" description="4-aspartylphosphate" evidence="1">
    <location>
        <position position="53"/>
    </location>
</feature>
<evidence type="ECO:0000313" key="4">
    <source>
        <dbReference type="EMBL" id="MFC7272551.1"/>
    </source>
</evidence>
<protein>
    <submittedName>
        <fullName evidence="4">Response regulator</fullName>
    </submittedName>
</protein>
<reference evidence="5" key="1">
    <citation type="journal article" date="2019" name="Int. J. Syst. Evol. Microbiol.">
        <title>The Global Catalogue of Microorganisms (GCM) 10K type strain sequencing project: providing services to taxonomists for standard genome sequencing and annotation.</title>
        <authorList>
            <consortium name="The Broad Institute Genomics Platform"/>
            <consortium name="The Broad Institute Genome Sequencing Center for Infectious Disease"/>
            <person name="Wu L."/>
            <person name="Ma J."/>
        </authorList>
    </citation>
    <scope>NUCLEOTIDE SEQUENCE [LARGE SCALE GENOMIC DNA]</scope>
    <source>
        <strain evidence="5">XZYJT-10</strain>
    </source>
</reference>
<sequence length="325" mass="36735">MIEVLLVDDHLEPMKALARTVGLRTNLEYEVTDSLDRALAVVRGGGVKVAVLDQRLQPTLPMDGTKVFAEIRKIDHRVRGIIISGQSDKADLVELNALGMAYLDRGCTAEELAQEILNQRITYLEEAEREYERNAKFVGRYVRRRRSLFSSPGQVVELLGIEPGDSRAACLEEDYTIVSEIESGTSRRRVNTVVVENEVSLEQESIAQLESRLGLSGSVVKEVSAHLSDSLKERDNSRQLNRTEQADEESVSLSQADLDNGVVHRRVEIAPLYYRRQAILRITCECCCERRVMSINLRQPTGTYSRRMVDTYRDQSTKTYDLGVR</sequence>
<dbReference type="EMBL" id="JBHTBJ010000001">
    <property type="protein sequence ID" value="MFC7272551.1"/>
    <property type="molecule type" value="Genomic_DNA"/>
</dbReference>
<dbReference type="PROSITE" id="PS50110">
    <property type="entry name" value="RESPONSE_REGULATORY"/>
    <property type="match status" value="1"/>
</dbReference>
<dbReference type="SUPFAM" id="SSF52172">
    <property type="entry name" value="CheY-like"/>
    <property type="match status" value="1"/>
</dbReference>
<dbReference type="Gene3D" id="3.40.50.2300">
    <property type="match status" value="1"/>
</dbReference>
<name>A0ABW2HIX3_9ACTN</name>
<evidence type="ECO:0000256" key="1">
    <source>
        <dbReference type="PROSITE-ProRule" id="PRU00169"/>
    </source>
</evidence>
<evidence type="ECO:0000259" key="3">
    <source>
        <dbReference type="PROSITE" id="PS50110"/>
    </source>
</evidence>
<comment type="caution">
    <text evidence="4">The sequence shown here is derived from an EMBL/GenBank/DDBJ whole genome shotgun (WGS) entry which is preliminary data.</text>
</comment>
<feature type="region of interest" description="Disordered" evidence="2">
    <location>
        <begin position="231"/>
        <end position="253"/>
    </location>
</feature>
<dbReference type="SMART" id="SM00448">
    <property type="entry name" value="REC"/>
    <property type="match status" value="1"/>
</dbReference>
<accession>A0ABW2HIX3</accession>